<evidence type="ECO:0000256" key="10">
    <source>
        <dbReference type="ARBA" id="ARBA00048567"/>
    </source>
</evidence>
<keyword evidence="5 11" id="KW-0808">Transferase</keyword>
<dbReference type="PRINTS" id="PR01100">
    <property type="entry name" value="SHIKIMTKNASE"/>
</dbReference>
<dbReference type="AlphaFoldDB" id="A0A1I1INF2"/>
<dbReference type="STRING" id="1122252.SAMN05660443_2418"/>
<evidence type="ECO:0000313" key="14">
    <source>
        <dbReference type="Proteomes" id="UP000199058"/>
    </source>
</evidence>
<feature type="domain" description="AAA+ ATPase" evidence="12">
    <location>
        <begin position="7"/>
        <end position="156"/>
    </location>
</feature>
<protein>
    <recommendedName>
        <fullName evidence="3 11">Shikimate kinase</fullName>
        <shortName evidence="11">SK</shortName>
        <ecNumber evidence="3 11">2.7.1.71</ecNumber>
    </recommendedName>
</protein>
<evidence type="ECO:0000256" key="3">
    <source>
        <dbReference type="ARBA" id="ARBA00012154"/>
    </source>
</evidence>
<feature type="binding site" evidence="11">
    <location>
        <position position="143"/>
    </location>
    <ligand>
        <name>substrate</name>
    </ligand>
</feature>
<evidence type="ECO:0000256" key="8">
    <source>
        <dbReference type="ARBA" id="ARBA00022840"/>
    </source>
</evidence>
<dbReference type="InterPro" id="IPR023000">
    <property type="entry name" value="Shikimate_kinase_CS"/>
</dbReference>
<dbReference type="PANTHER" id="PTHR21087">
    <property type="entry name" value="SHIKIMATE KINASE"/>
    <property type="match status" value="1"/>
</dbReference>
<keyword evidence="14" id="KW-1185">Reference proteome</keyword>
<comment type="catalytic activity">
    <reaction evidence="10 11">
        <text>shikimate + ATP = 3-phosphoshikimate + ADP + H(+)</text>
        <dbReference type="Rhea" id="RHEA:13121"/>
        <dbReference type="ChEBI" id="CHEBI:15378"/>
        <dbReference type="ChEBI" id="CHEBI:30616"/>
        <dbReference type="ChEBI" id="CHEBI:36208"/>
        <dbReference type="ChEBI" id="CHEBI:145989"/>
        <dbReference type="ChEBI" id="CHEBI:456216"/>
        <dbReference type="EC" id="2.7.1.71"/>
    </reaction>
</comment>
<dbReference type="SMART" id="SM00382">
    <property type="entry name" value="AAA"/>
    <property type="match status" value="1"/>
</dbReference>
<dbReference type="CDD" id="cd00464">
    <property type="entry name" value="SK"/>
    <property type="match status" value="1"/>
</dbReference>
<dbReference type="GO" id="GO:0004765">
    <property type="term" value="F:shikimate kinase activity"/>
    <property type="evidence" value="ECO:0007669"/>
    <property type="project" value="UniProtKB-UniRule"/>
</dbReference>
<dbReference type="GO" id="GO:0000287">
    <property type="term" value="F:magnesium ion binding"/>
    <property type="evidence" value="ECO:0007669"/>
    <property type="project" value="UniProtKB-UniRule"/>
</dbReference>
<dbReference type="HAMAP" id="MF_00109">
    <property type="entry name" value="Shikimate_kinase"/>
    <property type="match status" value="1"/>
</dbReference>
<evidence type="ECO:0000256" key="11">
    <source>
        <dbReference type="HAMAP-Rule" id="MF_00109"/>
    </source>
</evidence>
<evidence type="ECO:0000256" key="1">
    <source>
        <dbReference type="ARBA" id="ARBA00004842"/>
    </source>
</evidence>
<evidence type="ECO:0000256" key="9">
    <source>
        <dbReference type="ARBA" id="ARBA00023141"/>
    </source>
</evidence>
<comment type="subunit">
    <text evidence="11">Monomer.</text>
</comment>
<feature type="binding site" evidence="11">
    <location>
        <position position="160"/>
    </location>
    <ligand>
        <name>ATP</name>
        <dbReference type="ChEBI" id="CHEBI:30616"/>
    </ligand>
</feature>
<feature type="binding site" evidence="11">
    <location>
        <position position="86"/>
    </location>
    <ligand>
        <name>substrate</name>
    </ligand>
</feature>
<gene>
    <name evidence="11" type="primary">aroK</name>
    <name evidence="13" type="ORF">SAMN05660443_2418</name>
</gene>
<keyword evidence="8 11" id="KW-0067">ATP-binding</keyword>
<evidence type="ECO:0000256" key="4">
    <source>
        <dbReference type="ARBA" id="ARBA00022605"/>
    </source>
</evidence>
<name>A0A1I1INF2_9GAMM</name>
<evidence type="ECO:0000313" key="13">
    <source>
        <dbReference type="EMBL" id="SFC37766.1"/>
    </source>
</evidence>
<keyword evidence="11" id="KW-0479">Metal-binding</keyword>
<proteinExistence type="inferred from homology"/>
<dbReference type="GO" id="GO:0008652">
    <property type="term" value="P:amino acid biosynthetic process"/>
    <property type="evidence" value="ECO:0007669"/>
    <property type="project" value="UniProtKB-KW"/>
</dbReference>
<comment type="cofactor">
    <cofactor evidence="11">
        <name>Mg(2+)</name>
        <dbReference type="ChEBI" id="CHEBI:18420"/>
    </cofactor>
    <text evidence="11">Binds 1 Mg(2+) ion per subunit.</text>
</comment>
<keyword evidence="6 11" id="KW-0547">Nucleotide-binding</keyword>
<dbReference type="InterPro" id="IPR003593">
    <property type="entry name" value="AAA+_ATPase"/>
</dbReference>
<dbReference type="OrthoDB" id="9800332at2"/>
<accession>A0A1I1INF2</accession>
<evidence type="ECO:0000256" key="6">
    <source>
        <dbReference type="ARBA" id="ARBA00022741"/>
    </source>
</evidence>
<evidence type="ECO:0000256" key="7">
    <source>
        <dbReference type="ARBA" id="ARBA00022777"/>
    </source>
</evidence>
<dbReference type="RefSeq" id="WP_091964035.1">
    <property type="nucleotide sequence ID" value="NZ_FOLH01000005.1"/>
</dbReference>
<keyword evidence="4 11" id="KW-0028">Amino-acid biosynthesis</keyword>
<dbReference type="NCBIfam" id="NF003456">
    <property type="entry name" value="PRK05057.1"/>
    <property type="match status" value="1"/>
</dbReference>
<dbReference type="GO" id="GO:0005524">
    <property type="term" value="F:ATP binding"/>
    <property type="evidence" value="ECO:0007669"/>
    <property type="project" value="UniProtKB-UniRule"/>
</dbReference>
<dbReference type="SUPFAM" id="SSF52540">
    <property type="entry name" value="P-loop containing nucleoside triphosphate hydrolases"/>
    <property type="match status" value="1"/>
</dbReference>
<feature type="binding site" evidence="11">
    <location>
        <position position="40"/>
    </location>
    <ligand>
        <name>substrate</name>
    </ligand>
</feature>
<feature type="binding site" evidence="11">
    <location>
        <position position="64"/>
    </location>
    <ligand>
        <name>substrate</name>
    </ligand>
</feature>
<keyword evidence="11" id="KW-0963">Cytoplasm</keyword>
<dbReference type="InterPro" id="IPR000623">
    <property type="entry name" value="Shikimate_kinase/TSH1"/>
</dbReference>
<feature type="binding site" evidence="11">
    <location>
        <position position="124"/>
    </location>
    <ligand>
        <name>ATP</name>
        <dbReference type="ChEBI" id="CHEBI:30616"/>
    </ligand>
</feature>
<dbReference type="PROSITE" id="PS01128">
    <property type="entry name" value="SHIKIMATE_KINASE"/>
    <property type="match status" value="1"/>
</dbReference>
<dbReference type="PANTHER" id="PTHR21087:SF16">
    <property type="entry name" value="SHIKIMATE KINASE 1, CHLOROPLASTIC"/>
    <property type="match status" value="1"/>
</dbReference>
<keyword evidence="9 11" id="KW-0057">Aromatic amino acid biosynthesis</keyword>
<dbReference type="GO" id="GO:0009073">
    <property type="term" value="P:aromatic amino acid family biosynthetic process"/>
    <property type="evidence" value="ECO:0007669"/>
    <property type="project" value="UniProtKB-KW"/>
</dbReference>
<reference evidence="13 14" key="1">
    <citation type="submission" date="2016-10" db="EMBL/GenBank/DDBJ databases">
        <authorList>
            <person name="de Groot N.N."/>
        </authorList>
    </citation>
    <scope>NUCLEOTIDE SEQUENCE [LARGE SCALE GENOMIC DNA]</scope>
    <source>
        <strain evidence="13 14">DSM 18438</strain>
    </source>
</reference>
<dbReference type="GO" id="GO:0009423">
    <property type="term" value="P:chorismate biosynthetic process"/>
    <property type="evidence" value="ECO:0007669"/>
    <property type="project" value="UniProtKB-UniRule"/>
</dbReference>
<comment type="similarity">
    <text evidence="2 11">Belongs to the shikimate kinase family.</text>
</comment>
<dbReference type="UniPathway" id="UPA00053">
    <property type="reaction ID" value="UER00088"/>
</dbReference>
<feature type="binding site" evidence="11">
    <location>
        <begin position="18"/>
        <end position="23"/>
    </location>
    <ligand>
        <name>ATP</name>
        <dbReference type="ChEBI" id="CHEBI:30616"/>
    </ligand>
</feature>
<evidence type="ECO:0000256" key="2">
    <source>
        <dbReference type="ARBA" id="ARBA00006997"/>
    </source>
</evidence>
<evidence type="ECO:0000259" key="12">
    <source>
        <dbReference type="SMART" id="SM00382"/>
    </source>
</evidence>
<dbReference type="Gene3D" id="3.40.50.300">
    <property type="entry name" value="P-loop containing nucleotide triphosphate hydrolases"/>
    <property type="match status" value="1"/>
</dbReference>
<dbReference type="Pfam" id="PF01202">
    <property type="entry name" value="SKI"/>
    <property type="match status" value="1"/>
</dbReference>
<comment type="function">
    <text evidence="11">Catalyzes the specific phosphorylation of the 3-hydroxyl group of shikimic acid using ATP as a cosubstrate.</text>
</comment>
<keyword evidence="7 11" id="KW-0418">Kinase</keyword>
<comment type="pathway">
    <text evidence="1 11">Metabolic intermediate biosynthesis; chorismate biosynthesis; chorismate from D-erythrose 4-phosphate and phosphoenolpyruvate: step 5/7.</text>
</comment>
<dbReference type="EC" id="2.7.1.71" evidence="3 11"/>
<sequence length="188" mass="21205">MQSEDTCTTNIILVGPMGAGKSTLGRLLARALKRPFYDSDQVIEDRCGAAIPWIFDLEGEEGFRNRESQILAELTQLQGIVLATGGGAVLRSENRARLMEGGLVIFLRTTVEQQLARTRKSTNRPLLQTANPRQRLEEMRLQRDPLYEETAHLTINTDQRPPRQVVMDIKKQLLDHLDNRDTHAKSAT</sequence>
<feature type="binding site" evidence="11">
    <location>
        <position position="22"/>
    </location>
    <ligand>
        <name>Mg(2+)</name>
        <dbReference type="ChEBI" id="CHEBI:18420"/>
    </ligand>
</feature>
<dbReference type="Proteomes" id="UP000199058">
    <property type="component" value="Unassembled WGS sequence"/>
</dbReference>
<dbReference type="InterPro" id="IPR027417">
    <property type="entry name" value="P-loop_NTPase"/>
</dbReference>
<dbReference type="InterPro" id="IPR031322">
    <property type="entry name" value="Shikimate/glucono_kinase"/>
</dbReference>
<evidence type="ECO:0000256" key="5">
    <source>
        <dbReference type="ARBA" id="ARBA00022679"/>
    </source>
</evidence>
<dbReference type="EMBL" id="FOLH01000005">
    <property type="protein sequence ID" value="SFC37766.1"/>
    <property type="molecule type" value="Genomic_DNA"/>
</dbReference>
<organism evidence="13 14">
    <name type="scientific">Marinospirillum celere</name>
    <dbReference type="NCBI Taxonomy" id="1122252"/>
    <lineage>
        <taxon>Bacteria</taxon>
        <taxon>Pseudomonadati</taxon>
        <taxon>Pseudomonadota</taxon>
        <taxon>Gammaproteobacteria</taxon>
        <taxon>Oceanospirillales</taxon>
        <taxon>Oceanospirillaceae</taxon>
        <taxon>Marinospirillum</taxon>
    </lineage>
</organism>
<keyword evidence="11" id="KW-0460">Magnesium</keyword>
<comment type="subcellular location">
    <subcellularLocation>
        <location evidence="11">Cytoplasm</location>
    </subcellularLocation>
</comment>
<dbReference type="GO" id="GO:0005829">
    <property type="term" value="C:cytosol"/>
    <property type="evidence" value="ECO:0007669"/>
    <property type="project" value="TreeGrafter"/>
</dbReference>